<keyword evidence="2 4" id="KW-0863">Zinc-finger</keyword>
<dbReference type="GO" id="GO:0043565">
    <property type="term" value="F:sequence-specific DNA binding"/>
    <property type="evidence" value="ECO:0007669"/>
    <property type="project" value="InterPro"/>
</dbReference>
<evidence type="ECO:0000256" key="1">
    <source>
        <dbReference type="ARBA" id="ARBA00022723"/>
    </source>
</evidence>
<evidence type="ECO:0000259" key="7">
    <source>
        <dbReference type="PROSITE" id="PS50114"/>
    </source>
</evidence>
<dbReference type="OrthoDB" id="2162994at2759"/>
<dbReference type="STRING" id="133385.A0A2T9Z0T8"/>
<name>A0A2T9Z0T8_9FUNG</name>
<keyword evidence="6" id="KW-0472">Membrane</keyword>
<dbReference type="SUPFAM" id="SSF57716">
    <property type="entry name" value="Glucocorticoid receptor-like (DNA-binding domain)"/>
    <property type="match status" value="1"/>
</dbReference>
<dbReference type="AlphaFoldDB" id="A0A2T9Z0T8"/>
<dbReference type="GO" id="GO:0006355">
    <property type="term" value="P:regulation of DNA-templated transcription"/>
    <property type="evidence" value="ECO:0007669"/>
    <property type="project" value="InterPro"/>
</dbReference>
<dbReference type="SMART" id="SM00401">
    <property type="entry name" value="ZnF_GATA"/>
    <property type="match status" value="1"/>
</dbReference>
<feature type="region of interest" description="Disordered" evidence="5">
    <location>
        <begin position="277"/>
        <end position="299"/>
    </location>
</feature>
<dbReference type="GO" id="GO:0008270">
    <property type="term" value="F:zinc ion binding"/>
    <property type="evidence" value="ECO:0007669"/>
    <property type="project" value="UniProtKB-KW"/>
</dbReference>
<sequence>MLDSVPKLAMPLLAPCLSALCAFAIRLFRQSSSFYPFRAISMFLSHNHLICSPHFCLLPLLPFSPFYFVFKPLLTFPSSYYLFVTLLFFPLHYTIWILLLLSSLLPYLFYYKTILDFSINMSSFLASDYKMKRKNVPVRSPTRDDIITIPGVIFSFPSAISAIRETISWAPTDNSPKPSSYTKNELRKPRKPLSFETSSLFDSYYCKNTYYSFSSSKPADSLPTATKRKFKTKDTSLTSVPLVSHKRAGSESGLIDFKGYEKKSRVGKTVSQYNPKFASSPVRSESNFTSTPPTTFADDQIASYNSKPARAVDPNYENMACNDSPKQSHAQLRPYSSTIQYTPPYAENNHSNTILSSNQYSTHYQNAAYDYKGADLGSIVSPPQNIARSQYHNPSISLFKALDLHTNGEVMNNCNIIKKEHKHKKSETIKKKSAKTPKKTATLNRVCASCKVNSTPCWRPGWDSLMSLCNSCGLRYKKGGIFCKNCSYVPMKTEIISSSSIPCKNCKHQIQIKN</sequence>
<dbReference type="InterPro" id="IPR000679">
    <property type="entry name" value="Znf_GATA"/>
</dbReference>
<feature type="compositionally biased region" description="Polar residues" evidence="5">
    <location>
        <begin position="281"/>
        <end position="294"/>
    </location>
</feature>
<evidence type="ECO:0000256" key="6">
    <source>
        <dbReference type="SAM" id="Phobius"/>
    </source>
</evidence>
<evidence type="ECO:0000256" key="2">
    <source>
        <dbReference type="ARBA" id="ARBA00022771"/>
    </source>
</evidence>
<organism evidence="8 9">
    <name type="scientific">Smittium simulii</name>
    <dbReference type="NCBI Taxonomy" id="133385"/>
    <lineage>
        <taxon>Eukaryota</taxon>
        <taxon>Fungi</taxon>
        <taxon>Fungi incertae sedis</taxon>
        <taxon>Zoopagomycota</taxon>
        <taxon>Kickxellomycotina</taxon>
        <taxon>Harpellomycetes</taxon>
        <taxon>Harpellales</taxon>
        <taxon>Legeriomycetaceae</taxon>
        <taxon>Smittium</taxon>
    </lineage>
</organism>
<dbReference type="InterPro" id="IPR051140">
    <property type="entry name" value="GATA_TF"/>
</dbReference>
<feature type="transmembrane region" description="Helical" evidence="6">
    <location>
        <begin position="12"/>
        <end position="28"/>
    </location>
</feature>
<dbReference type="PANTHER" id="PTHR45658">
    <property type="entry name" value="GATA TRANSCRIPTION FACTOR"/>
    <property type="match status" value="1"/>
</dbReference>
<keyword evidence="9" id="KW-1185">Reference proteome</keyword>
<dbReference type="CDD" id="cd00202">
    <property type="entry name" value="ZnF_GATA"/>
    <property type="match status" value="1"/>
</dbReference>
<dbReference type="Gene3D" id="3.30.50.10">
    <property type="entry name" value="Erythroid Transcription Factor GATA-1, subunit A"/>
    <property type="match status" value="1"/>
</dbReference>
<keyword evidence="3" id="KW-0862">Zinc</keyword>
<gene>
    <name evidence="8" type="ORF">BB561_000073</name>
</gene>
<evidence type="ECO:0000256" key="3">
    <source>
        <dbReference type="ARBA" id="ARBA00022833"/>
    </source>
</evidence>
<keyword evidence="6" id="KW-1133">Transmembrane helix</keyword>
<keyword evidence="1" id="KW-0479">Metal-binding</keyword>
<accession>A0A2T9Z0T8</accession>
<evidence type="ECO:0000313" key="9">
    <source>
        <dbReference type="Proteomes" id="UP000245383"/>
    </source>
</evidence>
<evidence type="ECO:0000313" key="8">
    <source>
        <dbReference type="EMBL" id="PVU98179.1"/>
    </source>
</evidence>
<dbReference type="InterPro" id="IPR013088">
    <property type="entry name" value="Znf_NHR/GATA"/>
</dbReference>
<evidence type="ECO:0000256" key="4">
    <source>
        <dbReference type="PROSITE-ProRule" id="PRU00094"/>
    </source>
</evidence>
<dbReference type="PANTHER" id="PTHR45658:SF18">
    <property type="entry name" value="PROTEIN GAT2"/>
    <property type="match status" value="1"/>
</dbReference>
<dbReference type="Pfam" id="PF00320">
    <property type="entry name" value="GATA"/>
    <property type="match status" value="1"/>
</dbReference>
<comment type="caution">
    <text evidence="8">The sequence shown here is derived from an EMBL/GenBank/DDBJ whole genome shotgun (WGS) entry which is preliminary data.</text>
</comment>
<feature type="domain" description="GATA-type" evidence="7">
    <location>
        <begin position="441"/>
        <end position="481"/>
    </location>
</feature>
<dbReference type="Proteomes" id="UP000245383">
    <property type="component" value="Unassembled WGS sequence"/>
</dbReference>
<feature type="transmembrane region" description="Helical" evidence="6">
    <location>
        <begin position="49"/>
        <end position="68"/>
    </location>
</feature>
<evidence type="ECO:0000256" key="5">
    <source>
        <dbReference type="SAM" id="MobiDB-lite"/>
    </source>
</evidence>
<protein>
    <recommendedName>
        <fullName evidence="7">GATA-type domain-containing protein</fullName>
    </recommendedName>
</protein>
<dbReference type="PROSITE" id="PS50114">
    <property type="entry name" value="GATA_ZN_FINGER_2"/>
    <property type="match status" value="1"/>
</dbReference>
<proteinExistence type="predicted"/>
<reference evidence="8 9" key="1">
    <citation type="journal article" date="2018" name="MBio">
        <title>Comparative Genomics Reveals the Core Gene Toolbox for the Fungus-Insect Symbiosis.</title>
        <authorList>
            <person name="Wang Y."/>
            <person name="Stata M."/>
            <person name="Wang W."/>
            <person name="Stajich J.E."/>
            <person name="White M.M."/>
            <person name="Moncalvo J.M."/>
        </authorList>
    </citation>
    <scope>NUCLEOTIDE SEQUENCE [LARGE SCALE GENOMIC DNA]</scope>
    <source>
        <strain evidence="8 9">SWE-8-4</strain>
    </source>
</reference>
<dbReference type="EMBL" id="MBFR01000002">
    <property type="protein sequence ID" value="PVU98179.1"/>
    <property type="molecule type" value="Genomic_DNA"/>
</dbReference>
<keyword evidence="6" id="KW-0812">Transmembrane</keyword>
<feature type="transmembrane region" description="Helical" evidence="6">
    <location>
        <begin position="80"/>
        <end position="111"/>
    </location>
</feature>